<dbReference type="Pfam" id="PF00817">
    <property type="entry name" value="IMS"/>
    <property type="match status" value="1"/>
</dbReference>
<evidence type="ECO:0000256" key="6">
    <source>
        <dbReference type="ARBA" id="ARBA00022695"/>
    </source>
</evidence>
<dbReference type="InterPro" id="IPR043128">
    <property type="entry name" value="Rev_trsase/Diguanyl_cyclase"/>
</dbReference>
<keyword evidence="11 13" id="KW-0234">DNA repair</keyword>
<feature type="region of interest" description="Disordered" evidence="15">
    <location>
        <begin position="1006"/>
        <end position="1050"/>
    </location>
</feature>
<dbReference type="InterPro" id="IPR025527">
    <property type="entry name" value="HUWE1/Rev1_UBM"/>
</dbReference>
<dbReference type="Pfam" id="PF11799">
    <property type="entry name" value="IMS_C"/>
    <property type="match status" value="1"/>
</dbReference>
<dbReference type="CDD" id="cd12145">
    <property type="entry name" value="Rev1_C"/>
    <property type="match status" value="1"/>
</dbReference>
<feature type="binding site" evidence="14">
    <location>
        <position position="525"/>
    </location>
    <ligand>
        <name>Mg(2+)</name>
        <dbReference type="ChEBI" id="CHEBI:18420"/>
        <label>1</label>
    </ligand>
</feature>
<dbReference type="InterPro" id="IPR036420">
    <property type="entry name" value="BRCT_dom_sf"/>
</dbReference>
<comment type="cofactor">
    <cofactor evidence="14">
        <name>Mg(2+)</name>
        <dbReference type="ChEBI" id="CHEBI:18420"/>
    </cofactor>
    <text evidence="14">Binds 2 magnesium ions.</text>
</comment>
<evidence type="ECO:0000256" key="10">
    <source>
        <dbReference type="ARBA" id="ARBA00023125"/>
    </source>
</evidence>
<evidence type="ECO:0000256" key="1">
    <source>
        <dbReference type="ARBA" id="ARBA00004123"/>
    </source>
</evidence>
<feature type="compositionally biased region" description="Basic residues" evidence="15">
    <location>
        <begin position="1130"/>
        <end position="1139"/>
    </location>
</feature>
<dbReference type="Pfam" id="PF00533">
    <property type="entry name" value="BRCT"/>
    <property type="match status" value="1"/>
</dbReference>
<evidence type="ECO:0000256" key="3">
    <source>
        <dbReference type="ARBA" id="ARBA00020399"/>
    </source>
</evidence>
<evidence type="ECO:0000256" key="13">
    <source>
        <dbReference type="PIRNR" id="PIRNR036573"/>
    </source>
</evidence>
<feature type="binding site" evidence="14">
    <location>
        <position position="376"/>
    </location>
    <ligand>
        <name>Mg(2+)</name>
        <dbReference type="ChEBI" id="CHEBI:18420"/>
        <label>1</label>
    </ligand>
</feature>
<dbReference type="FunFam" id="3.30.1490.100:FF:000001">
    <property type="entry name" value="DNA repair protein REV1"/>
    <property type="match status" value="1"/>
</dbReference>
<evidence type="ECO:0000256" key="7">
    <source>
        <dbReference type="ARBA" id="ARBA00022723"/>
    </source>
</evidence>
<evidence type="ECO:0000256" key="12">
    <source>
        <dbReference type="ARBA" id="ARBA00023242"/>
    </source>
</evidence>
<feature type="binding site" evidence="14">
    <location>
        <position position="526"/>
    </location>
    <ligand>
        <name>Mg(2+)</name>
        <dbReference type="ChEBI" id="CHEBI:18420"/>
        <label>1</label>
    </ligand>
</feature>
<feature type="compositionally biased region" description="Basic and acidic residues" evidence="15">
    <location>
        <begin position="8"/>
        <end position="24"/>
    </location>
</feature>
<dbReference type="Gene3D" id="6.10.250.1490">
    <property type="match status" value="1"/>
</dbReference>
<dbReference type="RefSeq" id="XP_022333451.1">
    <property type="nucleotide sequence ID" value="XM_022477743.1"/>
</dbReference>
<dbReference type="Gene3D" id="3.40.1170.60">
    <property type="match status" value="1"/>
</dbReference>
<evidence type="ECO:0000313" key="18">
    <source>
        <dbReference type="Proteomes" id="UP000694844"/>
    </source>
</evidence>
<dbReference type="PROSITE" id="PS50172">
    <property type="entry name" value="BRCT"/>
    <property type="match status" value="1"/>
</dbReference>
<dbReference type="CDD" id="cd01701">
    <property type="entry name" value="PolY_Rev1"/>
    <property type="match status" value="1"/>
</dbReference>
<dbReference type="InterPro" id="IPR001126">
    <property type="entry name" value="UmuC"/>
</dbReference>
<dbReference type="Gene3D" id="3.30.70.270">
    <property type="match status" value="1"/>
</dbReference>
<comment type="subcellular location">
    <subcellularLocation>
        <location evidence="1 13">Nucleus</location>
    </subcellularLocation>
</comment>
<dbReference type="Gene3D" id="3.30.1490.100">
    <property type="entry name" value="DNA polymerase, Y-family, little finger domain"/>
    <property type="match status" value="1"/>
</dbReference>
<keyword evidence="10 13" id="KW-0238">DNA-binding</keyword>
<keyword evidence="7 14" id="KW-0479">Metal-binding</keyword>
<evidence type="ECO:0000256" key="15">
    <source>
        <dbReference type="SAM" id="MobiDB-lite"/>
    </source>
</evidence>
<dbReference type="PIRSF" id="PIRSF036573">
    <property type="entry name" value="REV1"/>
    <property type="match status" value="1"/>
</dbReference>
<keyword evidence="12 13" id="KW-0539">Nucleus</keyword>
<dbReference type="Pfam" id="PF14377">
    <property type="entry name" value="UBM"/>
    <property type="match status" value="2"/>
</dbReference>
<feature type="compositionally biased region" description="Basic and acidic residues" evidence="15">
    <location>
        <begin position="852"/>
        <end position="863"/>
    </location>
</feature>
<feature type="region of interest" description="Disordered" evidence="15">
    <location>
        <begin position="1"/>
        <end position="27"/>
    </location>
</feature>
<dbReference type="InterPro" id="IPR036775">
    <property type="entry name" value="DNA_pol_Y-fam_lit_finger_sf"/>
</dbReference>
<evidence type="ECO:0000256" key="14">
    <source>
        <dbReference type="PIRSR" id="PIRSR036573-2"/>
    </source>
</evidence>
<keyword evidence="4 13" id="KW-0237">DNA synthesis</keyword>
<evidence type="ECO:0000256" key="4">
    <source>
        <dbReference type="ARBA" id="ARBA00022634"/>
    </source>
</evidence>
<dbReference type="GO" id="GO:0070987">
    <property type="term" value="P:error-free translesion synthesis"/>
    <property type="evidence" value="ECO:0007669"/>
    <property type="project" value="TreeGrafter"/>
</dbReference>
<comment type="function">
    <text evidence="13">Deoxycytidyl transferase involved in DNA repair. Transfers a dCMP residue from dCTP to the 3'-end of a DNA primer in a template-dependent reaction. May assist in the first step in the bypass of abasic lesions by the insertion of a nucleotide opposite the lesion. Required for normal induction of mutations by physical and chemical agents.</text>
</comment>
<dbReference type="Pfam" id="PF16727">
    <property type="entry name" value="REV1_C"/>
    <property type="match status" value="1"/>
</dbReference>
<feature type="domain" description="BRCT" evidence="16">
    <location>
        <begin position="54"/>
        <end position="142"/>
    </location>
</feature>
<evidence type="ECO:0000256" key="8">
    <source>
        <dbReference type="ARBA" id="ARBA00022763"/>
    </source>
</evidence>
<feature type="region of interest" description="Disordered" evidence="15">
    <location>
        <begin position="254"/>
        <end position="303"/>
    </location>
</feature>
<dbReference type="SUPFAM" id="SSF56672">
    <property type="entry name" value="DNA/RNA polymerases"/>
    <property type="match status" value="1"/>
</dbReference>
<evidence type="ECO:0000256" key="2">
    <source>
        <dbReference type="ARBA" id="ARBA00010945"/>
    </source>
</evidence>
<dbReference type="CDD" id="cd17719">
    <property type="entry name" value="BRCT_Rev1"/>
    <property type="match status" value="1"/>
</dbReference>
<organism evidence="18 19">
    <name type="scientific">Crassostrea virginica</name>
    <name type="common">Eastern oyster</name>
    <dbReference type="NCBI Taxonomy" id="6565"/>
    <lineage>
        <taxon>Eukaryota</taxon>
        <taxon>Metazoa</taxon>
        <taxon>Spiralia</taxon>
        <taxon>Lophotrochozoa</taxon>
        <taxon>Mollusca</taxon>
        <taxon>Bivalvia</taxon>
        <taxon>Autobranchia</taxon>
        <taxon>Pteriomorphia</taxon>
        <taxon>Ostreida</taxon>
        <taxon>Ostreoidea</taxon>
        <taxon>Ostreidae</taxon>
        <taxon>Crassostrea</taxon>
    </lineage>
</organism>
<dbReference type="FunFam" id="3.40.50.10190:FF:000011">
    <property type="entry name" value="DNA repair protein REV1"/>
    <property type="match status" value="1"/>
</dbReference>
<dbReference type="PROSITE" id="PS50173">
    <property type="entry name" value="UMUC"/>
    <property type="match status" value="1"/>
</dbReference>
<dbReference type="PANTHER" id="PTHR45990">
    <property type="entry name" value="DNA REPAIR PROTEIN REV1"/>
    <property type="match status" value="1"/>
</dbReference>
<dbReference type="PANTHER" id="PTHR45990:SF1">
    <property type="entry name" value="DNA REPAIR PROTEIN REV1"/>
    <property type="match status" value="1"/>
</dbReference>
<evidence type="ECO:0000259" key="16">
    <source>
        <dbReference type="PROSITE" id="PS50172"/>
    </source>
</evidence>
<dbReference type="GO" id="GO:0003684">
    <property type="term" value="F:damaged DNA binding"/>
    <property type="evidence" value="ECO:0007669"/>
    <property type="project" value="UniProtKB-UniRule"/>
</dbReference>
<feature type="region of interest" description="Disordered" evidence="15">
    <location>
        <begin position="805"/>
        <end position="863"/>
    </location>
</feature>
<feature type="region of interest" description="Disordered" evidence="15">
    <location>
        <begin position="429"/>
        <end position="451"/>
    </location>
</feature>
<keyword evidence="9 14" id="KW-0460">Magnesium</keyword>
<dbReference type="EC" id="2.7.7.-" evidence="13"/>
<feature type="compositionally biased region" description="Basic and acidic residues" evidence="15">
    <location>
        <begin position="276"/>
        <end position="286"/>
    </location>
</feature>
<dbReference type="InterPro" id="IPR012112">
    <property type="entry name" value="REV1"/>
</dbReference>
<dbReference type="KEGG" id="cvn:111130580"/>
<dbReference type="Proteomes" id="UP000694844">
    <property type="component" value="Chromosome 4"/>
</dbReference>
<dbReference type="GO" id="GO:0046872">
    <property type="term" value="F:metal ion binding"/>
    <property type="evidence" value="ECO:0007669"/>
    <property type="project" value="UniProtKB-KW"/>
</dbReference>
<name>A0A8B8E2F7_CRAVI</name>
<feature type="domain" description="UmuC" evidence="17">
    <location>
        <begin position="372"/>
        <end position="608"/>
    </location>
</feature>
<dbReference type="GO" id="GO:0042276">
    <property type="term" value="P:error-prone translesion synthesis"/>
    <property type="evidence" value="ECO:0007669"/>
    <property type="project" value="InterPro"/>
</dbReference>
<keyword evidence="8 13" id="KW-0227">DNA damage</keyword>
<dbReference type="Pfam" id="PF21999">
    <property type="entry name" value="IMS_HHH_1"/>
    <property type="match status" value="1"/>
</dbReference>
<evidence type="ECO:0000256" key="5">
    <source>
        <dbReference type="ARBA" id="ARBA00022679"/>
    </source>
</evidence>
<accession>A0A8B8E2F7</accession>
<dbReference type="InterPro" id="IPR017961">
    <property type="entry name" value="DNA_pol_Y-fam_little_finger"/>
</dbReference>
<dbReference type="OrthoDB" id="427711at2759"/>
<keyword evidence="5 13" id="KW-0808">Transferase</keyword>
<dbReference type="GO" id="GO:0005634">
    <property type="term" value="C:nucleus"/>
    <property type="evidence" value="ECO:0007669"/>
    <property type="project" value="UniProtKB-SubCell"/>
</dbReference>
<dbReference type="Gene3D" id="6.10.250.1630">
    <property type="match status" value="2"/>
</dbReference>
<proteinExistence type="inferred from homology"/>
<feature type="region of interest" description="Disordered" evidence="15">
    <location>
        <begin position="1092"/>
        <end position="1148"/>
    </location>
</feature>
<dbReference type="Gene3D" id="1.20.58.1280">
    <property type="entry name" value="DNA repair protein Rev1, C-terminal domain"/>
    <property type="match status" value="1"/>
</dbReference>
<keyword evidence="6 13" id="KW-0548">Nucleotidyltransferase</keyword>
<dbReference type="InterPro" id="IPR043502">
    <property type="entry name" value="DNA/RNA_pol_sf"/>
</dbReference>
<reference evidence="19" key="1">
    <citation type="submission" date="2025-08" db="UniProtKB">
        <authorList>
            <consortium name="RefSeq"/>
        </authorList>
    </citation>
    <scope>IDENTIFICATION</scope>
    <source>
        <tissue evidence="19">Whole sample</tissue>
    </source>
</reference>
<dbReference type="GO" id="GO:0003887">
    <property type="term" value="F:DNA-directed DNA polymerase activity"/>
    <property type="evidence" value="ECO:0007669"/>
    <property type="project" value="InterPro"/>
</dbReference>
<dbReference type="InterPro" id="IPR001357">
    <property type="entry name" value="BRCT_dom"/>
</dbReference>
<evidence type="ECO:0000256" key="11">
    <source>
        <dbReference type="ARBA" id="ARBA00023204"/>
    </source>
</evidence>
<comment type="similarity">
    <text evidence="2 13">Belongs to the DNA polymerase type-Y family.</text>
</comment>
<protein>
    <recommendedName>
        <fullName evidence="3 13">DNA repair protein REV1</fullName>
        <ecNumber evidence="13">2.7.7.-</ecNumber>
    </recommendedName>
</protein>
<feature type="compositionally biased region" description="Basic and acidic residues" evidence="15">
    <location>
        <begin position="435"/>
        <end position="451"/>
    </location>
</feature>
<feature type="compositionally biased region" description="Polar residues" evidence="15">
    <location>
        <begin position="254"/>
        <end position="275"/>
    </location>
</feature>
<dbReference type="GO" id="GO:0006281">
    <property type="term" value="P:DNA repair"/>
    <property type="evidence" value="ECO:0007669"/>
    <property type="project" value="UniProtKB-KW"/>
</dbReference>
<dbReference type="SMART" id="SM00292">
    <property type="entry name" value="BRCT"/>
    <property type="match status" value="1"/>
</dbReference>
<evidence type="ECO:0000313" key="19">
    <source>
        <dbReference type="RefSeq" id="XP_022333451.1"/>
    </source>
</evidence>
<dbReference type="SUPFAM" id="SSF52113">
    <property type="entry name" value="BRCT domain"/>
    <property type="match status" value="1"/>
</dbReference>
<keyword evidence="18" id="KW-1185">Reference proteome</keyword>
<dbReference type="InterPro" id="IPR038401">
    <property type="entry name" value="Rev1_C_sf"/>
</dbReference>
<sequence>MENPSKISDPKKTQPEKKKKGREDGWEEWGGYMAAKKKKLNNQFVTGSSESATQKSKIFHGIVIHVDGYTKPSSDELKKIMYQHGGHYEHYLSKRRVTHIIATSLPNSKITKGLKHCKVVKPEWITESVAAGRLLSYIPYQLYTGQTKLQQGLSSFATETSTKICNSTIAGICTKNSLSRNLAGENGRGGNFVEMVDEEGEVDEVIQSRIKKIVRETESGTDESDSDNEFGQYLVESEQKQAILDDSLMNTSLSDNEASTSWMTNGAQQAPNTIKTDIKNSSKSDVKSPSPNGKPHGRAGDPHYLNEFYSNSRLHHLSTWKSEWREYVNKKSKELTTFPGKQALVKLVCEQAGDLTTSEVAGTLSAKPNRVIMHVDMDCFFVSVGLRKRPDLIGKPVAVTHSKGQGRKGTVPGSDIEYEQKMWRIKKNKSIAADPDQRSKPDPSMEGFGRKGNLDAFSSMAEIASCSYEARKAGIKNGMFMGPAKNLCPELQTIPYDFEGYQEVSQILYDTVLSFTHDIEAVSCDEMLVDCTDLLASTGAEPEQFASLLRHQILDRTGCTASAGMGGNILLAKMATRKAKPNGQFYLRGDDVLEFMKEQSVQNIPGVGWSMNRKLKLMGVTTCGQLQEIAQSTLQKEFGPKTGLSLYRGCRGQDDRKIQTHQERKSVSAEVNYGIRFKSDIEADRFIKDLSKEVHNRLHDIGMKGRTVTLKLMVRREDAPLETAKFMGHGICNNMSKSSMLPMATDDASLIYQECMTILNGLRVNSSDLRGVGIQVQKLESASIGGSHQKKSLSILNFTTKVTATKASPQKADGNENIKSSATPKLTSTENYPSTSDSSKNNSNKESVSDVGHTRTDPEERHWTDTLINLDQEVSPDKTSPVGSFEFNRHLENAFSQSREGDEGGGREGGDFLEGAVCQDLLSELSRRKTANRFLPPLPTLDIPSTPEYKHLLHRPSTPSMQDQGATPKTNDAPIDYFPSPSQIDQNVLQELPPEIRAQIEKEMQNLRREPRQARQRVSSYSEEPGCSHWTSGVPAEPKGPSSDPIVSLPDLSQLDESCLNALPEEMQREIKEAYQHQQQQQQHRQCLSTVLKSPQKSPKGKSPRKQSPQNKGRSPGRSPGKHSPQFKVPRGRPGRGRPKKLEFRQKGQPTIFSAVSGKQVLLHENFVKEDNNTSELRLPEMEEPLKEKVGTDLPEKELLETCIPAVNLCGAVAIEEVRSLLKEWIQSSQEPEENDQQAVTSYLQDLILDKNLEQVDHVIKYLKRHIQKMENQKWENSFQKILTDVQSFMKTYHGAELKIC</sequence>
<feature type="compositionally biased region" description="Polar residues" evidence="15">
    <location>
        <begin position="817"/>
        <end position="833"/>
    </location>
</feature>
<dbReference type="GO" id="GO:0017125">
    <property type="term" value="F:deoxycytidyl transferase activity"/>
    <property type="evidence" value="ECO:0007669"/>
    <property type="project" value="TreeGrafter"/>
</dbReference>
<evidence type="ECO:0000259" key="17">
    <source>
        <dbReference type="PROSITE" id="PS50173"/>
    </source>
</evidence>
<dbReference type="InterPro" id="IPR031991">
    <property type="entry name" value="Rev1_C"/>
</dbReference>
<dbReference type="InterPro" id="IPR053848">
    <property type="entry name" value="IMS_HHH_1"/>
</dbReference>
<dbReference type="SUPFAM" id="SSF100879">
    <property type="entry name" value="Lesion bypass DNA polymerase (Y-family), little finger domain"/>
    <property type="match status" value="1"/>
</dbReference>
<feature type="compositionally biased region" description="Low complexity" evidence="15">
    <location>
        <begin position="834"/>
        <end position="851"/>
    </location>
</feature>
<dbReference type="Gene3D" id="3.40.50.10190">
    <property type="entry name" value="BRCT domain"/>
    <property type="match status" value="1"/>
</dbReference>
<dbReference type="Gene3D" id="1.10.150.20">
    <property type="entry name" value="5' to 3' exonuclease, C-terminal subdomain"/>
    <property type="match status" value="1"/>
</dbReference>
<evidence type="ECO:0000256" key="9">
    <source>
        <dbReference type="ARBA" id="ARBA00022842"/>
    </source>
</evidence>
<dbReference type="GeneID" id="111130580"/>
<feature type="region of interest" description="Disordered" evidence="15">
    <location>
        <begin position="868"/>
        <end position="887"/>
    </location>
</feature>
<gene>
    <name evidence="19" type="primary">LOC111130580</name>
</gene>